<dbReference type="AlphaFoldDB" id="A0A0G1CBH2"/>
<keyword evidence="3" id="KW-0067">ATP-binding</keyword>
<comment type="caution">
    <text evidence="4">The sequence shown here is derived from an EMBL/GenBank/DDBJ whole genome shotgun (WGS) entry which is preliminary data.</text>
</comment>
<reference evidence="4 5" key="1">
    <citation type="journal article" date="2015" name="Nature">
        <title>rRNA introns, odd ribosomes, and small enigmatic genomes across a large radiation of phyla.</title>
        <authorList>
            <person name="Brown C.T."/>
            <person name="Hug L.A."/>
            <person name="Thomas B.C."/>
            <person name="Sharon I."/>
            <person name="Castelle C.J."/>
            <person name="Singh A."/>
            <person name="Wilkins M.J."/>
            <person name="Williams K.H."/>
            <person name="Banfield J.F."/>
        </authorList>
    </citation>
    <scope>NUCLEOTIDE SEQUENCE [LARGE SCALE GENOMIC DNA]</scope>
</reference>
<name>A0A0G1CBH2_9BACT</name>
<organism evidence="4 5">
    <name type="scientific">Candidatus Wolfebacteria bacterium GW2011_GWC1_43_10</name>
    <dbReference type="NCBI Taxonomy" id="1619011"/>
    <lineage>
        <taxon>Bacteria</taxon>
        <taxon>Candidatus Wolfeibacteriota</taxon>
    </lineage>
</organism>
<dbReference type="EC" id="6.3.2.10" evidence="4"/>
<dbReference type="PANTHER" id="PTHR43024">
    <property type="entry name" value="UDP-N-ACETYLMURAMOYL-TRIPEPTIDE--D-ALANYL-D-ALANINE LIGASE"/>
    <property type="match status" value="1"/>
</dbReference>
<dbReference type="EMBL" id="LCFA01000004">
    <property type="protein sequence ID" value="KKS82897.1"/>
    <property type="molecule type" value="Genomic_DNA"/>
</dbReference>
<keyword evidence="2" id="KW-0547">Nucleotide-binding</keyword>
<keyword evidence="1 4" id="KW-0436">Ligase</keyword>
<proteinExistence type="predicted"/>
<dbReference type="Gene3D" id="3.40.1190.10">
    <property type="entry name" value="Mur-like, catalytic domain"/>
    <property type="match status" value="1"/>
</dbReference>
<evidence type="ECO:0000313" key="4">
    <source>
        <dbReference type="EMBL" id="KKS82897.1"/>
    </source>
</evidence>
<dbReference type="GO" id="GO:0047480">
    <property type="term" value="F:UDP-N-acetylmuramoyl-tripeptide-D-alanyl-D-alanine ligase activity"/>
    <property type="evidence" value="ECO:0007669"/>
    <property type="project" value="UniProtKB-EC"/>
</dbReference>
<protein>
    <submittedName>
        <fullName evidence="4">UDP-N-acetylmuramoylalanyl-D-glutamyl-2, 6-diaminopimelate-D-alanyl-D-alanyl ligase, UDP-N-acetylmuramoylalanyl-D-glutamyl-2, 6-diaminopimelate-D-alanyl-D-alanine ligase</fullName>
        <ecNumber evidence="4">6.3.2.10</ecNumber>
    </submittedName>
</protein>
<evidence type="ECO:0000256" key="2">
    <source>
        <dbReference type="ARBA" id="ARBA00022741"/>
    </source>
</evidence>
<dbReference type="InterPro" id="IPR036565">
    <property type="entry name" value="Mur-like_cat_sf"/>
</dbReference>
<accession>A0A0G1CBH2</accession>
<sequence>MKRLFIRILRFKIGLLAKLTIWRFKPFIIAITGSAGKTSAKEAIFAVLKNYKRVRRSWGNFNSDLGVPLTILGDFNEKDLNLFSRNMPAGANKFKKLTFLLKVILSAFIRVIGLR</sequence>
<evidence type="ECO:0000313" key="5">
    <source>
        <dbReference type="Proteomes" id="UP000034810"/>
    </source>
</evidence>
<dbReference type="Proteomes" id="UP000034810">
    <property type="component" value="Unassembled WGS sequence"/>
</dbReference>
<gene>
    <name evidence="4" type="ORF">UV58_C0004G0070</name>
</gene>
<evidence type="ECO:0000256" key="1">
    <source>
        <dbReference type="ARBA" id="ARBA00022598"/>
    </source>
</evidence>
<evidence type="ECO:0000256" key="3">
    <source>
        <dbReference type="ARBA" id="ARBA00022840"/>
    </source>
</evidence>
<dbReference type="InterPro" id="IPR051046">
    <property type="entry name" value="MurCDEF_CellWall_CoF430Synth"/>
</dbReference>
<feature type="non-terminal residue" evidence="4">
    <location>
        <position position="115"/>
    </location>
</feature>
<dbReference type="GO" id="GO:0005524">
    <property type="term" value="F:ATP binding"/>
    <property type="evidence" value="ECO:0007669"/>
    <property type="project" value="UniProtKB-KW"/>
</dbReference>
<dbReference type="SUPFAM" id="SSF53623">
    <property type="entry name" value="MurD-like peptide ligases, catalytic domain"/>
    <property type="match status" value="1"/>
</dbReference>
<dbReference type="PANTHER" id="PTHR43024:SF1">
    <property type="entry name" value="UDP-N-ACETYLMURAMOYL-TRIPEPTIDE--D-ALANYL-D-ALANINE LIGASE"/>
    <property type="match status" value="1"/>
</dbReference>